<keyword evidence="2" id="KW-1185">Reference proteome</keyword>
<dbReference type="GeneID" id="91529875"/>
<comment type="caution">
    <text evidence="1">The sequence shown here is derived from an EMBL/GenBank/DDBJ whole genome shotgun (WGS) entry which is preliminary data.</text>
</comment>
<proteinExistence type="predicted"/>
<dbReference type="RefSeq" id="WP_135793420.1">
    <property type="nucleotide sequence ID" value="NZ_BNBQ01000002.1"/>
</dbReference>
<dbReference type="AlphaFoldDB" id="A0A4Z1DAA8"/>
<dbReference type="CDD" id="cd07043">
    <property type="entry name" value="STAS_anti-anti-sigma_factors"/>
    <property type="match status" value="1"/>
</dbReference>
<evidence type="ECO:0000313" key="1">
    <source>
        <dbReference type="EMBL" id="TGN78730.1"/>
    </source>
</evidence>
<dbReference type="SUPFAM" id="SSF52091">
    <property type="entry name" value="SpoIIaa-like"/>
    <property type="match status" value="1"/>
</dbReference>
<sequence length="120" mass="13256">MHPPVWASSHAARALAAPVRTVWVIRLWGDFDAHSIHVVERVTYELLQCSVTPVVFDLRQVTFANTALLNHLIAFRLYRRVGLVGADRLMRLMIEVSGAALPVFPDLDAALTALSADEAP</sequence>
<name>A0A4Z1DAA8_STRGP</name>
<dbReference type="Gene3D" id="3.30.750.24">
    <property type="entry name" value="STAS domain"/>
    <property type="match status" value="1"/>
</dbReference>
<gene>
    <name evidence="1" type="ORF">E5082_24495</name>
</gene>
<accession>A0A4Z1DAA8</accession>
<protein>
    <submittedName>
        <fullName evidence="1">Anti-sigma factor antagonist</fullName>
    </submittedName>
</protein>
<reference evidence="1 2" key="1">
    <citation type="submission" date="2019-04" db="EMBL/GenBank/DDBJ databases">
        <title>Streptomyces sp. nov. Bv016 isolated from bark of Buahinia variegata.</title>
        <authorList>
            <person name="Kanchanasin P."/>
            <person name="Tanasupawat S."/>
            <person name="Yuki M."/>
            <person name="Kudo T."/>
        </authorList>
    </citation>
    <scope>NUCLEOTIDE SEQUENCE [LARGE SCALE GENOMIC DNA]</scope>
    <source>
        <strain evidence="1 2">JCM 4765</strain>
    </source>
</reference>
<dbReference type="EMBL" id="SRRU01000009">
    <property type="protein sequence ID" value="TGN78730.1"/>
    <property type="molecule type" value="Genomic_DNA"/>
</dbReference>
<evidence type="ECO:0000313" key="2">
    <source>
        <dbReference type="Proteomes" id="UP000298513"/>
    </source>
</evidence>
<dbReference type="InterPro" id="IPR036513">
    <property type="entry name" value="STAS_dom_sf"/>
</dbReference>
<organism evidence="1 2">
    <name type="scientific">Streptomyces griseoluteus</name>
    <dbReference type="NCBI Taxonomy" id="29306"/>
    <lineage>
        <taxon>Bacteria</taxon>
        <taxon>Bacillati</taxon>
        <taxon>Actinomycetota</taxon>
        <taxon>Actinomycetes</taxon>
        <taxon>Kitasatosporales</taxon>
        <taxon>Streptomycetaceae</taxon>
        <taxon>Streptomyces</taxon>
    </lineage>
</organism>
<dbReference type="Proteomes" id="UP000298513">
    <property type="component" value="Unassembled WGS sequence"/>
</dbReference>